<evidence type="ECO:0000256" key="1">
    <source>
        <dbReference type="SAM" id="SignalP"/>
    </source>
</evidence>
<comment type="caution">
    <text evidence="2">The sequence shown here is derived from an EMBL/GenBank/DDBJ whole genome shotgun (WGS) entry which is preliminary data.</text>
</comment>
<dbReference type="GeneID" id="64597931"/>
<dbReference type="Proteomes" id="UP000719766">
    <property type="component" value="Unassembled WGS sequence"/>
</dbReference>
<feature type="signal peptide" evidence="1">
    <location>
        <begin position="1"/>
        <end position="19"/>
    </location>
</feature>
<evidence type="ECO:0000313" key="3">
    <source>
        <dbReference type="Proteomes" id="UP000719766"/>
    </source>
</evidence>
<dbReference type="EMBL" id="JABBWE010000084">
    <property type="protein sequence ID" value="KAG1787063.1"/>
    <property type="molecule type" value="Genomic_DNA"/>
</dbReference>
<protein>
    <submittedName>
        <fullName evidence="2">Uncharacterized protein</fullName>
    </submittedName>
</protein>
<feature type="chain" id="PRO_5040269430" evidence="1">
    <location>
        <begin position="20"/>
        <end position="77"/>
    </location>
</feature>
<proteinExistence type="predicted"/>
<dbReference type="RefSeq" id="XP_041154437.1">
    <property type="nucleotide sequence ID" value="XM_041304167.1"/>
</dbReference>
<sequence>MSSVGYIFVVVLFESFAIGLDIDHVLTNVLYISTVPTKESSAQNAKVEEREMFLGDVAGTLDASFYFLLLLIFEDIS</sequence>
<name>A0A9P7ADD3_9AGAM</name>
<dbReference type="AlphaFoldDB" id="A0A9P7ADD3"/>
<keyword evidence="1" id="KW-0732">Signal</keyword>
<keyword evidence="3" id="KW-1185">Reference proteome</keyword>
<gene>
    <name evidence="2" type="ORF">HD556DRAFT_1411118</name>
</gene>
<reference evidence="2" key="1">
    <citation type="journal article" date="2020" name="New Phytol.">
        <title>Comparative genomics reveals dynamic genome evolution in host specialist ectomycorrhizal fungi.</title>
        <authorList>
            <person name="Lofgren L.A."/>
            <person name="Nguyen N.H."/>
            <person name="Vilgalys R."/>
            <person name="Ruytinx J."/>
            <person name="Liao H.L."/>
            <person name="Branco S."/>
            <person name="Kuo A."/>
            <person name="LaButti K."/>
            <person name="Lipzen A."/>
            <person name="Andreopoulos W."/>
            <person name="Pangilinan J."/>
            <person name="Riley R."/>
            <person name="Hundley H."/>
            <person name="Na H."/>
            <person name="Barry K."/>
            <person name="Grigoriev I.V."/>
            <person name="Stajich J.E."/>
            <person name="Kennedy P.G."/>
        </authorList>
    </citation>
    <scope>NUCLEOTIDE SEQUENCE</scope>
    <source>
        <strain evidence="2">S12</strain>
    </source>
</reference>
<accession>A0A9P7ADD3</accession>
<organism evidence="2 3">
    <name type="scientific">Suillus plorans</name>
    <dbReference type="NCBI Taxonomy" id="116603"/>
    <lineage>
        <taxon>Eukaryota</taxon>
        <taxon>Fungi</taxon>
        <taxon>Dikarya</taxon>
        <taxon>Basidiomycota</taxon>
        <taxon>Agaricomycotina</taxon>
        <taxon>Agaricomycetes</taxon>
        <taxon>Agaricomycetidae</taxon>
        <taxon>Boletales</taxon>
        <taxon>Suillineae</taxon>
        <taxon>Suillaceae</taxon>
        <taxon>Suillus</taxon>
    </lineage>
</organism>
<evidence type="ECO:0000313" key="2">
    <source>
        <dbReference type="EMBL" id="KAG1787063.1"/>
    </source>
</evidence>